<reference evidence="1" key="1">
    <citation type="submission" date="2021-11" db="EMBL/GenBank/DDBJ databases">
        <title>Purpureocillium_takamizusanense_genome.</title>
        <authorList>
            <person name="Nguyen N.-H."/>
        </authorList>
    </citation>
    <scope>NUCLEOTIDE SEQUENCE</scope>
    <source>
        <strain evidence="1">PT3</strain>
    </source>
</reference>
<accession>A0A9Q8V7D6</accession>
<evidence type="ECO:0008006" key="3">
    <source>
        <dbReference type="Google" id="ProtNLM"/>
    </source>
</evidence>
<dbReference type="Proteomes" id="UP000829364">
    <property type="component" value="Chromosome 2"/>
</dbReference>
<keyword evidence="2" id="KW-1185">Reference proteome</keyword>
<dbReference type="GeneID" id="72064337"/>
<dbReference type="InterPro" id="IPR032675">
    <property type="entry name" value="LRR_dom_sf"/>
</dbReference>
<sequence length="297" mass="33195">MRVTSLKEAGLFPNLRRVTFETLFSQTLSLESAAVLLLLSMAPSLTHLRFRQAVGNANDYPDSDGTVEFQPPILWNLRVLELASSAFMKSEWLHLIKLIAHCPSLESFHFDANGYDDDVGSRRQAHLPPRHFLVALKFVRKTLRHLHLCFANAAFASDETQTIGAELLAFENLETLELDVASFTSPRGDPLEDDATCLSRILPASIRRLRLIMLSTKRSQVQSQILDLAKAAGAGRFASLRRVELHVPWRDTSGPDDEGFIERTGWKMEQLVDARNELAKAGITLTCITALPAFGLW</sequence>
<evidence type="ECO:0000313" key="2">
    <source>
        <dbReference type="Proteomes" id="UP000829364"/>
    </source>
</evidence>
<dbReference type="KEGG" id="ptkz:JDV02_002376"/>
<evidence type="ECO:0000313" key="1">
    <source>
        <dbReference type="EMBL" id="UNI15890.1"/>
    </source>
</evidence>
<proteinExistence type="predicted"/>
<protein>
    <recommendedName>
        <fullName evidence="3">F-box domain protein</fullName>
    </recommendedName>
</protein>
<dbReference type="EMBL" id="CP086355">
    <property type="protein sequence ID" value="UNI15890.1"/>
    <property type="molecule type" value="Genomic_DNA"/>
</dbReference>
<gene>
    <name evidence="1" type="ORF">JDV02_002376</name>
</gene>
<dbReference type="AlphaFoldDB" id="A0A9Q8V7D6"/>
<organism evidence="1 2">
    <name type="scientific">Purpureocillium takamizusanense</name>
    <dbReference type="NCBI Taxonomy" id="2060973"/>
    <lineage>
        <taxon>Eukaryota</taxon>
        <taxon>Fungi</taxon>
        <taxon>Dikarya</taxon>
        <taxon>Ascomycota</taxon>
        <taxon>Pezizomycotina</taxon>
        <taxon>Sordariomycetes</taxon>
        <taxon>Hypocreomycetidae</taxon>
        <taxon>Hypocreales</taxon>
        <taxon>Ophiocordycipitaceae</taxon>
        <taxon>Purpureocillium</taxon>
    </lineage>
</organism>
<name>A0A9Q8V7D6_9HYPO</name>
<dbReference type="OrthoDB" id="10515862at2759"/>
<dbReference type="SUPFAM" id="SSF52047">
    <property type="entry name" value="RNI-like"/>
    <property type="match status" value="1"/>
</dbReference>
<dbReference type="RefSeq" id="XP_047839371.1">
    <property type="nucleotide sequence ID" value="XM_047983400.1"/>
</dbReference>
<dbReference type="Gene3D" id="3.80.10.10">
    <property type="entry name" value="Ribonuclease Inhibitor"/>
    <property type="match status" value="1"/>
</dbReference>